<evidence type="ECO:0000256" key="4">
    <source>
        <dbReference type="ARBA" id="ARBA00022898"/>
    </source>
</evidence>
<keyword evidence="4 6" id="KW-0663">Pyridoxal phosphate</keyword>
<protein>
    <recommendedName>
        <fullName evidence="3">Probable branched-chain-amino-acid aminotransferase</fullName>
    </recommendedName>
</protein>
<name>A0ABT2NLJ8_9RHOB</name>
<keyword evidence="7" id="KW-0808">Transferase</keyword>
<dbReference type="RefSeq" id="WP_261495275.1">
    <property type="nucleotide sequence ID" value="NZ_JAOCQF010000001.1"/>
</dbReference>
<dbReference type="InterPro" id="IPR043131">
    <property type="entry name" value="BCAT-like_N"/>
</dbReference>
<dbReference type="Proteomes" id="UP001205601">
    <property type="component" value="Unassembled WGS sequence"/>
</dbReference>
<dbReference type="Pfam" id="PF01063">
    <property type="entry name" value="Aminotran_4"/>
    <property type="match status" value="1"/>
</dbReference>
<evidence type="ECO:0000313" key="8">
    <source>
        <dbReference type="Proteomes" id="UP001205601"/>
    </source>
</evidence>
<keyword evidence="8" id="KW-1185">Reference proteome</keyword>
<dbReference type="InterPro" id="IPR036038">
    <property type="entry name" value="Aminotransferase-like"/>
</dbReference>
<gene>
    <name evidence="7" type="ORF">N5I32_09700</name>
</gene>
<reference evidence="8" key="1">
    <citation type="submission" date="2023-07" db="EMBL/GenBank/DDBJ databases">
        <title>Defluviimonas sediminis sp. nov., isolated from mangrove sediment.</title>
        <authorList>
            <person name="Liu L."/>
            <person name="Li J."/>
            <person name="Huang Y."/>
            <person name="Pan J."/>
            <person name="Li M."/>
        </authorList>
    </citation>
    <scope>NUCLEOTIDE SEQUENCE [LARGE SCALE GENOMIC DNA]</scope>
    <source>
        <strain evidence="8">FT324</strain>
    </source>
</reference>
<dbReference type="Gene3D" id="3.30.470.10">
    <property type="match status" value="1"/>
</dbReference>
<evidence type="ECO:0000313" key="7">
    <source>
        <dbReference type="EMBL" id="MCT8329786.1"/>
    </source>
</evidence>
<comment type="cofactor">
    <cofactor evidence="1 6">
        <name>pyridoxal 5'-phosphate</name>
        <dbReference type="ChEBI" id="CHEBI:597326"/>
    </cofactor>
</comment>
<accession>A0ABT2NLJ8</accession>
<dbReference type="InterPro" id="IPR001544">
    <property type="entry name" value="Aminotrans_IV"/>
</dbReference>
<comment type="similarity">
    <text evidence="2 5">Belongs to the class-IV pyridoxal-phosphate-dependent aminotransferase family.</text>
</comment>
<dbReference type="InterPro" id="IPR043132">
    <property type="entry name" value="BCAT-like_C"/>
</dbReference>
<dbReference type="NCBIfam" id="NF005729">
    <property type="entry name" value="PRK07546.1-3"/>
    <property type="match status" value="1"/>
</dbReference>
<dbReference type="GO" id="GO:0008483">
    <property type="term" value="F:transaminase activity"/>
    <property type="evidence" value="ECO:0007669"/>
    <property type="project" value="UniProtKB-KW"/>
</dbReference>
<evidence type="ECO:0000256" key="6">
    <source>
        <dbReference type="RuleBase" id="RU004516"/>
    </source>
</evidence>
<comment type="caution">
    <text evidence="7">The sequence shown here is derived from an EMBL/GenBank/DDBJ whole genome shotgun (WGS) entry which is preliminary data.</text>
</comment>
<dbReference type="InterPro" id="IPR018300">
    <property type="entry name" value="Aminotrans_IV_CS"/>
</dbReference>
<dbReference type="PROSITE" id="PS00770">
    <property type="entry name" value="AA_TRANSFER_CLASS_4"/>
    <property type="match status" value="1"/>
</dbReference>
<keyword evidence="7" id="KW-0032">Aminotransferase</keyword>
<evidence type="ECO:0000256" key="3">
    <source>
        <dbReference type="ARBA" id="ARBA00014472"/>
    </source>
</evidence>
<proteinExistence type="inferred from homology"/>
<evidence type="ECO:0000256" key="5">
    <source>
        <dbReference type="RuleBase" id="RU004106"/>
    </source>
</evidence>
<dbReference type="Gene3D" id="3.20.10.10">
    <property type="entry name" value="D-amino Acid Aminotransferase, subunit A, domain 2"/>
    <property type="match status" value="1"/>
</dbReference>
<organism evidence="7 8">
    <name type="scientific">Albidovulum sediminis</name>
    <dbReference type="NCBI Taxonomy" id="3066345"/>
    <lineage>
        <taxon>Bacteria</taxon>
        <taxon>Pseudomonadati</taxon>
        <taxon>Pseudomonadota</taxon>
        <taxon>Alphaproteobacteria</taxon>
        <taxon>Rhodobacterales</taxon>
        <taxon>Paracoccaceae</taxon>
        <taxon>Albidovulum</taxon>
    </lineage>
</organism>
<evidence type="ECO:0000256" key="2">
    <source>
        <dbReference type="ARBA" id="ARBA00009320"/>
    </source>
</evidence>
<dbReference type="SUPFAM" id="SSF56752">
    <property type="entry name" value="D-aminoacid aminotransferase-like PLP-dependent enzymes"/>
    <property type="match status" value="1"/>
</dbReference>
<evidence type="ECO:0000256" key="1">
    <source>
        <dbReference type="ARBA" id="ARBA00001933"/>
    </source>
</evidence>
<sequence length="208" mass="22354">MESPLCRPGTRLIETFGWDGARFLRLEAHLARARASASALGFRWDGEGIAAVLAEVKGPVPLRVRLTIGRAGDAQVTTAPLSPGPARWMVGLAAERLASDAPLLRHKTTERAIYDRVRTTLPEGLDEVIFLNERDEVCEGTITNVFVERDGALLTPPLSCGLLPGVLRAELLASGRAREAVLRRDDLFGARVFIGNALRGLIPAVAAG</sequence>
<dbReference type="EMBL" id="JAOCQF010000001">
    <property type="protein sequence ID" value="MCT8329786.1"/>
    <property type="molecule type" value="Genomic_DNA"/>
</dbReference>
<dbReference type="NCBIfam" id="NF005731">
    <property type="entry name" value="PRK07546.1-5"/>
    <property type="match status" value="1"/>
</dbReference>